<feature type="transmembrane region" description="Helical" evidence="8">
    <location>
        <begin position="141"/>
        <end position="164"/>
    </location>
</feature>
<feature type="transmembrane region" description="Helical" evidence="8">
    <location>
        <begin position="110"/>
        <end position="129"/>
    </location>
</feature>
<evidence type="ECO:0000256" key="8">
    <source>
        <dbReference type="SAM" id="Phobius"/>
    </source>
</evidence>
<dbReference type="InterPro" id="IPR003445">
    <property type="entry name" value="Cat_transpt"/>
</dbReference>
<evidence type="ECO:0000313" key="9">
    <source>
        <dbReference type="EMBL" id="TLD71277.1"/>
    </source>
</evidence>
<dbReference type="OrthoDB" id="9810952at2"/>
<evidence type="ECO:0000256" key="5">
    <source>
        <dbReference type="ARBA" id="ARBA00022989"/>
    </source>
</evidence>
<keyword evidence="5 8" id="KW-1133">Transmembrane helix</keyword>
<keyword evidence="2" id="KW-0813">Transport</keyword>
<feature type="transmembrane region" description="Helical" evidence="8">
    <location>
        <begin position="434"/>
        <end position="453"/>
    </location>
</feature>
<evidence type="ECO:0000256" key="2">
    <source>
        <dbReference type="ARBA" id="ARBA00022448"/>
    </source>
</evidence>
<feature type="transmembrane region" description="Helical" evidence="8">
    <location>
        <begin position="460"/>
        <end position="481"/>
    </location>
</feature>
<feature type="transmembrane region" description="Helical" evidence="8">
    <location>
        <begin position="209"/>
        <end position="234"/>
    </location>
</feature>
<comment type="caution">
    <text evidence="9">The sequence shown here is derived from an EMBL/GenBank/DDBJ whole genome shotgun (WGS) entry which is preliminary data.</text>
</comment>
<accession>A0A5R8KG38</accession>
<dbReference type="Pfam" id="PF02386">
    <property type="entry name" value="TrkH"/>
    <property type="match status" value="1"/>
</dbReference>
<keyword evidence="7 8" id="KW-0472">Membrane</keyword>
<evidence type="ECO:0008006" key="11">
    <source>
        <dbReference type="Google" id="ProtNLM"/>
    </source>
</evidence>
<proteinExistence type="predicted"/>
<evidence type="ECO:0000256" key="6">
    <source>
        <dbReference type="ARBA" id="ARBA00023065"/>
    </source>
</evidence>
<gene>
    <name evidence="9" type="ORF">FEM03_07020</name>
</gene>
<feature type="transmembrane region" description="Helical" evidence="8">
    <location>
        <begin position="329"/>
        <end position="352"/>
    </location>
</feature>
<feature type="transmembrane region" description="Helical" evidence="8">
    <location>
        <begin position="261"/>
        <end position="281"/>
    </location>
</feature>
<feature type="transmembrane region" description="Helical" evidence="8">
    <location>
        <begin position="375"/>
        <end position="399"/>
    </location>
</feature>
<feature type="transmembrane region" description="Helical" evidence="8">
    <location>
        <begin position="176"/>
        <end position="197"/>
    </location>
</feature>
<evidence type="ECO:0000256" key="4">
    <source>
        <dbReference type="ARBA" id="ARBA00022692"/>
    </source>
</evidence>
<feature type="transmembrane region" description="Helical" evidence="8">
    <location>
        <begin position="21"/>
        <end position="43"/>
    </location>
</feature>
<dbReference type="PANTHER" id="PTHR32024">
    <property type="entry name" value="TRK SYSTEM POTASSIUM UPTAKE PROTEIN TRKG-RELATED"/>
    <property type="match status" value="1"/>
</dbReference>
<organism evidence="9 10">
    <name type="scientific">Phragmitibacter flavus</name>
    <dbReference type="NCBI Taxonomy" id="2576071"/>
    <lineage>
        <taxon>Bacteria</taxon>
        <taxon>Pseudomonadati</taxon>
        <taxon>Verrucomicrobiota</taxon>
        <taxon>Verrucomicrobiia</taxon>
        <taxon>Verrucomicrobiales</taxon>
        <taxon>Verrucomicrobiaceae</taxon>
        <taxon>Phragmitibacter</taxon>
    </lineage>
</organism>
<feature type="transmembrane region" description="Helical" evidence="8">
    <location>
        <begin position="49"/>
        <end position="70"/>
    </location>
</feature>
<dbReference type="AlphaFoldDB" id="A0A5R8KG38"/>
<keyword evidence="4 8" id="KW-0812">Transmembrane</keyword>
<evidence type="ECO:0000256" key="3">
    <source>
        <dbReference type="ARBA" id="ARBA00022475"/>
    </source>
</evidence>
<dbReference type="GO" id="GO:0030001">
    <property type="term" value="P:metal ion transport"/>
    <property type="evidence" value="ECO:0007669"/>
    <property type="project" value="UniProtKB-ARBA"/>
</dbReference>
<feature type="transmembrane region" description="Helical" evidence="8">
    <location>
        <begin position="293"/>
        <end position="309"/>
    </location>
</feature>
<dbReference type="PANTHER" id="PTHR32024:SF1">
    <property type="entry name" value="KTR SYSTEM POTASSIUM UPTAKE PROTEIN B"/>
    <property type="match status" value="1"/>
</dbReference>
<protein>
    <recommendedName>
        <fullName evidence="11">ATPase</fullName>
    </recommendedName>
</protein>
<keyword evidence="3" id="KW-1003">Cell membrane</keyword>
<feature type="transmembrane region" description="Helical" evidence="8">
    <location>
        <begin position="553"/>
        <end position="574"/>
    </location>
</feature>
<evidence type="ECO:0000256" key="1">
    <source>
        <dbReference type="ARBA" id="ARBA00004651"/>
    </source>
</evidence>
<feature type="transmembrane region" description="Helical" evidence="8">
    <location>
        <begin position="82"/>
        <end position="104"/>
    </location>
</feature>
<name>A0A5R8KG38_9BACT</name>
<dbReference type="RefSeq" id="WP_138085492.1">
    <property type="nucleotide sequence ID" value="NZ_VAUV01000005.1"/>
</dbReference>
<keyword evidence="10" id="KW-1185">Reference proteome</keyword>
<evidence type="ECO:0000256" key="7">
    <source>
        <dbReference type="ARBA" id="ARBA00023136"/>
    </source>
</evidence>
<evidence type="ECO:0000313" key="10">
    <source>
        <dbReference type="Proteomes" id="UP000306196"/>
    </source>
</evidence>
<dbReference type="GO" id="GO:0005886">
    <property type="term" value="C:plasma membrane"/>
    <property type="evidence" value="ECO:0007669"/>
    <property type="project" value="UniProtKB-SubCell"/>
</dbReference>
<feature type="transmembrane region" description="Helical" evidence="8">
    <location>
        <begin position="524"/>
        <end position="541"/>
    </location>
</feature>
<reference evidence="9 10" key="1">
    <citation type="submission" date="2019-05" db="EMBL/GenBank/DDBJ databases">
        <title>Verrucobacter flavum gen. nov., sp. nov. a new member of the family Verrucomicrobiaceae.</title>
        <authorList>
            <person name="Szuroczki S."/>
            <person name="Abbaszade G."/>
            <person name="Szabo A."/>
            <person name="Felfoldi T."/>
            <person name="Schumann P."/>
            <person name="Boka K."/>
            <person name="Keki Z."/>
            <person name="Toumi M."/>
            <person name="Toth E."/>
        </authorList>
    </citation>
    <scope>NUCLEOTIDE SEQUENCE [LARGE SCALE GENOMIC DNA]</scope>
    <source>
        <strain evidence="9 10">MG-N-17</strain>
    </source>
</reference>
<sequence length="590" mass="64680">MKKKFNSSNDPDAPRFHGWSSLLAFFTGVGSLATLIVQLGFVGQVTPTIHLITLGLAVLFTFEQVLALPDILKRSKKAQRKLWLLVVAVITLALMVVLAVAGWIDGHDHKLSLLAHATVQTIIFVTLFLRGLRHQARLTAVTLRPGWLLMGSFGSVVIVGTLLLKMPLAVTEGNTLTWLDSLFTSTSAVCVTGLVVHNTAEFFTPTGQMILLVLIQFGGLGIMTITFFMAAVLFQGMSLHDRFLLGEMIAEKRLAHVGETLRFILLFTFVTEAIGAIAIYFCLPEDRPTAERIYQSIFHSISAFCNAGFSTLPNGLADEWVKDHGTLQVVITLLAIAGGLGSLVVYDTLHYLRSRIARLFSREVRRPRLRVHTRIVWFMSALLLFGGWPLLYFTEFVIFDGNQNAGPWMTALFKSGAARTSGFNSVDMGEVSNLSIHILAFLMFVGGSPGGTAGGLRTTVVAMAAIYLWNMLRGTGQIVLFHRRLPAEVGPRALGVIVLGIGWLFVNFAILRQIQPENIPDSKLFFELVSAFGTVGLSLNLTPELTSAAKVLILINMFVGRIGLLTLIITVMPLGKKRKLAHPQEDILLV</sequence>
<dbReference type="Proteomes" id="UP000306196">
    <property type="component" value="Unassembled WGS sequence"/>
</dbReference>
<keyword evidence="6" id="KW-0406">Ion transport</keyword>
<comment type="subcellular location">
    <subcellularLocation>
        <location evidence="1">Cell membrane</location>
        <topology evidence="1">Multi-pass membrane protein</topology>
    </subcellularLocation>
</comment>
<dbReference type="GO" id="GO:0008324">
    <property type="term" value="F:monoatomic cation transmembrane transporter activity"/>
    <property type="evidence" value="ECO:0007669"/>
    <property type="project" value="InterPro"/>
</dbReference>
<feature type="transmembrane region" description="Helical" evidence="8">
    <location>
        <begin position="493"/>
        <end position="512"/>
    </location>
</feature>
<dbReference type="EMBL" id="VAUV01000005">
    <property type="protein sequence ID" value="TLD71277.1"/>
    <property type="molecule type" value="Genomic_DNA"/>
</dbReference>